<dbReference type="PANTHER" id="PTHR10039:SF10">
    <property type="entry name" value="NACHT DOMAIN-CONTAINING PROTEIN"/>
    <property type="match status" value="1"/>
</dbReference>
<dbReference type="EMBL" id="KZ613497">
    <property type="protein sequence ID" value="PMD17898.1"/>
    <property type="molecule type" value="Genomic_DNA"/>
</dbReference>
<evidence type="ECO:0000313" key="5">
    <source>
        <dbReference type="Proteomes" id="UP000235672"/>
    </source>
</evidence>
<dbReference type="Pfam" id="PF22939">
    <property type="entry name" value="WHD_GPIID"/>
    <property type="match status" value="1"/>
</dbReference>
<protein>
    <submittedName>
        <fullName evidence="4">Uncharacterized protein</fullName>
    </submittedName>
</protein>
<evidence type="ECO:0000259" key="3">
    <source>
        <dbReference type="Pfam" id="PF24883"/>
    </source>
</evidence>
<sequence length="811" mass="92130">MLAASFASSSRRKPEIRLAQAVPEFEAALSGEQKAEFRTCRSQAQKSAPDISDVMRLTAEIDRSASRKGRRCFGPRLTNVLQAVQQFASIGDIIIALRTSTLSLALLSDFFSSTISQSGSYLEKLSMLFMAVGRSAPRYQATALLFSRSKKPQGYLYEYFITVVRLCQETTNYSKKSALAQLSSNFVDSELKKIQSELGLWENSIKEEVTLLSSYTIEEEAKESSMFRRLILKYVDSDSYRRKMEARIQFLDACSTYDYATSWKQARKKGSATWFTSNVTYQTWKNRLDTCSLYLTGKLGSGKTIIMASIIDDLNLFASKGIVLYFFCRPGISESLKPRTIIGCLARQLLQQSGDFDNMDELIRETRPVYDSDDLIRMIHRTLSMSTKAYYFVLDGVDECAENEKEEIFRLLKRLQGKSDLLLCVSFRDTVPETMKQVEVFPPIFMGKYAPLRTLPIPAENPDIQDFIDAELEARLESGKLSVSNPAIILEIRDALEGGTQGMFLWVALQIDSICDEKTDYAIRSALKDPPRDLPEIFPACRPLTVEELREALSVKVSITIWDTAKLVNNINATLACCGSLITIDEEELTVRFAHHSIVQFLAGHISDSPEYQFTLDAAKIEMSRIIITYLNYGVFDTQVSRTVVPRIPAKETPSIIVDSAGFDIGKILSDGKGSHRETVTNFCLLPYAKEHWYTMWSLWRAMLDGSQVELSLEVIAYIYRRVETFSYYPIYLGGKLRFGRFIRIVMLAERINQSDIMQTTRRKTIRMRAVLIEIEAANELETYSKGLKMMEMIRRILPYENKSMGWMAEG</sequence>
<keyword evidence="1" id="KW-0677">Repeat</keyword>
<dbReference type="InterPro" id="IPR054471">
    <property type="entry name" value="GPIID_WHD"/>
</dbReference>
<dbReference type="OrthoDB" id="7464126at2759"/>
<dbReference type="AlphaFoldDB" id="A0A2J6PV45"/>
<organism evidence="4 5">
    <name type="scientific">Hyaloscypha hepaticicola</name>
    <dbReference type="NCBI Taxonomy" id="2082293"/>
    <lineage>
        <taxon>Eukaryota</taxon>
        <taxon>Fungi</taxon>
        <taxon>Dikarya</taxon>
        <taxon>Ascomycota</taxon>
        <taxon>Pezizomycotina</taxon>
        <taxon>Leotiomycetes</taxon>
        <taxon>Helotiales</taxon>
        <taxon>Hyaloscyphaceae</taxon>
        <taxon>Hyaloscypha</taxon>
    </lineage>
</organism>
<gene>
    <name evidence="4" type="ORF">NA56DRAFT_751914</name>
</gene>
<dbReference type="Gene3D" id="3.40.50.300">
    <property type="entry name" value="P-loop containing nucleotide triphosphate hydrolases"/>
    <property type="match status" value="1"/>
</dbReference>
<evidence type="ECO:0000259" key="2">
    <source>
        <dbReference type="Pfam" id="PF22939"/>
    </source>
</evidence>
<evidence type="ECO:0000256" key="1">
    <source>
        <dbReference type="ARBA" id="ARBA00022737"/>
    </source>
</evidence>
<name>A0A2J6PV45_9HELO</name>
<dbReference type="SUPFAM" id="SSF52540">
    <property type="entry name" value="P-loop containing nucleoside triphosphate hydrolases"/>
    <property type="match status" value="1"/>
</dbReference>
<dbReference type="PANTHER" id="PTHR10039">
    <property type="entry name" value="AMELOGENIN"/>
    <property type="match status" value="1"/>
</dbReference>
<feature type="domain" description="Nephrocystin 3-like N-terminal" evidence="3">
    <location>
        <begin position="270"/>
        <end position="420"/>
    </location>
</feature>
<evidence type="ECO:0000313" key="4">
    <source>
        <dbReference type="EMBL" id="PMD17898.1"/>
    </source>
</evidence>
<proteinExistence type="predicted"/>
<dbReference type="Proteomes" id="UP000235672">
    <property type="component" value="Unassembled WGS sequence"/>
</dbReference>
<accession>A0A2J6PV45</accession>
<dbReference type="InterPro" id="IPR056884">
    <property type="entry name" value="NPHP3-like_N"/>
</dbReference>
<dbReference type="Pfam" id="PF24883">
    <property type="entry name" value="NPHP3_N"/>
    <property type="match status" value="1"/>
</dbReference>
<dbReference type="InterPro" id="IPR027417">
    <property type="entry name" value="P-loop_NTPase"/>
</dbReference>
<dbReference type="STRING" id="1745343.A0A2J6PV45"/>
<keyword evidence="5" id="KW-1185">Reference proteome</keyword>
<feature type="domain" description="GPI inositol-deacylase winged helix" evidence="2">
    <location>
        <begin position="539"/>
        <end position="604"/>
    </location>
</feature>
<reference evidence="4 5" key="1">
    <citation type="submission" date="2016-05" db="EMBL/GenBank/DDBJ databases">
        <title>A degradative enzymes factory behind the ericoid mycorrhizal symbiosis.</title>
        <authorList>
            <consortium name="DOE Joint Genome Institute"/>
            <person name="Martino E."/>
            <person name="Morin E."/>
            <person name="Grelet G."/>
            <person name="Kuo A."/>
            <person name="Kohler A."/>
            <person name="Daghino S."/>
            <person name="Barry K."/>
            <person name="Choi C."/>
            <person name="Cichocki N."/>
            <person name="Clum A."/>
            <person name="Copeland A."/>
            <person name="Hainaut M."/>
            <person name="Haridas S."/>
            <person name="Labutti K."/>
            <person name="Lindquist E."/>
            <person name="Lipzen A."/>
            <person name="Khouja H.-R."/>
            <person name="Murat C."/>
            <person name="Ohm R."/>
            <person name="Olson A."/>
            <person name="Spatafora J."/>
            <person name="Veneault-Fourrey C."/>
            <person name="Henrissat B."/>
            <person name="Grigoriev I."/>
            <person name="Martin F."/>
            <person name="Perotto S."/>
        </authorList>
    </citation>
    <scope>NUCLEOTIDE SEQUENCE [LARGE SCALE GENOMIC DNA]</scope>
    <source>
        <strain evidence="4 5">UAMH 7357</strain>
    </source>
</reference>